<keyword evidence="2" id="KW-0732">Signal</keyword>
<sequence>MKNVTLMLSALLLALSYHPAHAKGEHRQPPSFEEMDVNGDGVLTKDELKGRLLDEFDELDNDGDGALSESELPEPPKRRG</sequence>
<dbReference type="InterPro" id="IPR018247">
    <property type="entry name" value="EF_Hand_1_Ca_BS"/>
</dbReference>
<feature type="signal peptide" evidence="2">
    <location>
        <begin position="1"/>
        <end position="22"/>
    </location>
</feature>
<dbReference type="AlphaFoldDB" id="A0A090TDG8"/>
<dbReference type="OrthoDB" id="6106455at2"/>
<dbReference type="Gene3D" id="1.10.238.10">
    <property type="entry name" value="EF-hand"/>
    <property type="match status" value="1"/>
</dbReference>
<comment type="caution">
    <text evidence="4">The sequence shown here is derived from an EMBL/GenBank/DDBJ whole genome shotgun (WGS) entry which is preliminary data.</text>
</comment>
<dbReference type="Proteomes" id="UP000029224">
    <property type="component" value="Unassembled WGS sequence"/>
</dbReference>
<feature type="chain" id="PRO_5001865801" description="EF-hand domain-containing protein" evidence="2">
    <location>
        <begin position="23"/>
        <end position="80"/>
    </location>
</feature>
<dbReference type="InterPro" id="IPR002048">
    <property type="entry name" value="EF_hand_dom"/>
</dbReference>
<feature type="region of interest" description="Disordered" evidence="1">
    <location>
        <begin position="57"/>
        <end position="80"/>
    </location>
</feature>
<keyword evidence="5" id="KW-1185">Reference proteome</keyword>
<gene>
    <name evidence="4" type="ORF">JCM19240_2898</name>
</gene>
<evidence type="ECO:0000313" key="5">
    <source>
        <dbReference type="Proteomes" id="UP000029224"/>
    </source>
</evidence>
<evidence type="ECO:0000256" key="1">
    <source>
        <dbReference type="SAM" id="MobiDB-lite"/>
    </source>
</evidence>
<dbReference type="SUPFAM" id="SSF47473">
    <property type="entry name" value="EF-hand"/>
    <property type="match status" value="1"/>
</dbReference>
<evidence type="ECO:0000259" key="3">
    <source>
        <dbReference type="PROSITE" id="PS50222"/>
    </source>
</evidence>
<evidence type="ECO:0000256" key="2">
    <source>
        <dbReference type="SAM" id="SignalP"/>
    </source>
</evidence>
<accession>A0A090TDG8</accession>
<dbReference type="PROSITE" id="PS50222">
    <property type="entry name" value="EF_HAND_2"/>
    <property type="match status" value="1"/>
</dbReference>
<dbReference type="InterPro" id="IPR011992">
    <property type="entry name" value="EF-hand-dom_pair"/>
</dbReference>
<dbReference type="EMBL" id="BBMT01000012">
    <property type="protein sequence ID" value="GAL36829.1"/>
    <property type="molecule type" value="Genomic_DNA"/>
</dbReference>
<reference evidence="4 5" key="1">
    <citation type="submission" date="2014-09" db="EMBL/GenBank/DDBJ databases">
        <title>Vibrio maritimus JCM 19240. (C210) whole genome shotgun sequence.</title>
        <authorList>
            <person name="Sawabe T."/>
            <person name="Meirelles P."/>
            <person name="Nakanishi M."/>
            <person name="Sayaka M."/>
            <person name="Hattori M."/>
            <person name="Ohkuma M."/>
        </authorList>
    </citation>
    <scope>NUCLEOTIDE SEQUENCE [LARGE SCALE GENOMIC DNA]</scope>
    <source>
        <strain evidence="4 5">JCM 19240</strain>
    </source>
</reference>
<proteinExistence type="predicted"/>
<name>A0A090TDG8_9VIBR</name>
<evidence type="ECO:0000313" key="4">
    <source>
        <dbReference type="EMBL" id="GAL36829.1"/>
    </source>
</evidence>
<protein>
    <recommendedName>
        <fullName evidence="3">EF-hand domain-containing protein</fullName>
    </recommendedName>
</protein>
<feature type="domain" description="EF-hand" evidence="3">
    <location>
        <begin position="32"/>
        <end position="58"/>
    </location>
</feature>
<dbReference type="Pfam" id="PF13202">
    <property type="entry name" value="EF-hand_5"/>
    <property type="match status" value="2"/>
</dbReference>
<organism evidence="4 5">
    <name type="scientific">Vibrio maritimus</name>
    <dbReference type="NCBI Taxonomy" id="990268"/>
    <lineage>
        <taxon>Bacteria</taxon>
        <taxon>Pseudomonadati</taxon>
        <taxon>Pseudomonadota</taxon>
        <taxon>Gammaproteobacteria</taxon>
        <taxon>Vibrionales</taxon>
        <taxon>Vibrionaceae</taxon>
        <taxon>Vibrio</taxon>
    </lineage>
</organism>
<dbReference type="GO" id="GO:0005509">
    <property type="term" value="F:calcium ion binding"/>
    <property type="evidence" value="ECO:0007669"/>
    <property type="project" value="InterPro"/>
</dbReference>
<dbReference type="PROSITE" id="PS00018">
    <property type="entry name" value="EF_HAND_1"/>
    <property type="match status" value="2"/>
</dbReference>
<reference evidence="4 5" key="2">
    <citation type="submission" date="2014-09" db="EMBL/GenBank/DDBJ databases">
        <authorList>
            <consortium name="NBRP consortium"/>
            <person name="Sawabe T."/>
            <person name="Meirelles P."/>
            <person name="Nakanishi M."/>
            <person name="Sayaka M."/>
            <person name="Hattori M."/>
            <person name="Ohkuma M."/>
        </authorList>
    </citation>
    <scope>NUCLEOTIDE SEQUENCE [LARGE SCALE GENOMIC DNA]</scope>
    <source>
        <strain evidence="4 5">JCM 19240</strain>
    </source>
</reference>